<dbReference type="PANTHER" id="PTHR11017">
    <property type="entry name" value="LEUCINE-RICH REPEAT-CONTAINING PROTEIN"/>
    <property type="match status" value="1"/>
</dbReference>
<dbReference type="EMBL" id="CAKOAT010490710">
    <property type="protein sequence ID" value="CAH8380648.1"/>
    <property type="molecule type" value="Genomic_DNA"/>
</dbReference>
<dbReference type="InterPro" id="IPR011713">
    <property type="entry name" value="Leu-rich_rpt_3"/>
</dbReference>
<keyword evidence="4" id="KW-0472">Membrane</keyword>
<dbReference type="InterPro" id="IPR032675">
    <property type="entry name" value="LRR_dom_sf"/>
</dbReference>
<dbReference type="Proteomes" id="UP001642260">
    <property type="component" value="Unassembled WGS sequence"/>
</dbReference>
<sequence length="489" mass="55977">MPNLRFLRVHKSKDDGNDIVHIPEETEFPRRLRLLHWKAYPSKCLPPTFHPEYLVEFDMQFSKLEKLWAGTQPLTNLRKMDLSWSLELKELPDLSKAADLEFLFLCGCSSLAEIPSSIGNLDKLYWLDMSFCGKLQAVPTRFNLVPDAFLNMNGCSQLRNFPEFSTNIRALVIADTMLKDLPEPVNLWSPLVGLSIYGDDAGIKELPGWIKDLHGLESLNVQYCSKLASLPELPDSLERLIVNNCESLETVSLDIDSDIYCNFVNCFKLGREARRAITQLSWKACLPGSNIPAEFDHRAIGNSLTIRPLSSDSRRFRLCIVVDPEPQTEVDATELQCRMRINKGCFIYRNVYMQLEFIQAEHLCLFCTELESEHGWLEQDNEIMFEFISTYHELDIVECGVQVLTEETERRRRLEFDQANKPSHDSSLNAELCLDLSTLLRITLSLLLESDAASLYSDSELHMGLGFLVLLIFYKSVTFLCTLSMKDSF</sequence>
<keyword evidence="2" id="KW-0677">Repeat</keyword>
<dbReference type="SUPFAM" id="SSF52058">
    <property type="entry name" value="L domain-like"/>
    <property type="match status" value="1"/>
</dbReference>
<dbReference type="AlphaFoldDB" id="A0ABC8LB04"/>
<keyword evidence="1" id="KW-0433">Leucine-rich repeat</keyword>
<dbReference type="InterPro" id="IPR044974">
    <property type="entry name" value="Disease_R_plants"/>
</dbReference>
<evidence type="ECO:0000256" key="3">
    <source>
        <dbReference type="ARBA" id="ARBA00022821"/>
    </source>
</evidence>
<name>A0ABC8LB04_ERUVS</name>
<dbReference type="Gene3D" id="3.80.10.10">
    <property type="entry name" value="Ribonuclease Inhibitor"/>
    <property type="match status" value="2"/>
</dbReference>
<evidence type="ECO:0000313" key="6">
    <source>
        <dbReference type="EMBL" id="CAH8380648.1"/>
    </source>
</evidence>
<evidence type="ECO:0000256" key="1">
    <source>
        <dbReference type="ARBA" id="ARBA00022614"/>
    </source>
</evidence>
<evidence type="ECO:0000256" key="4">
    <source>
        <dbReference type="SAM" id="Phobius"/>
    </source>
</evidence>
<feature type="transmembrane region" description="Helical" evidence="4">
    <location>
        <begin position="461"/>
        <end position="483"/>
    </location>
</feature>
<keyword evidence="4" id="KW-0812">Transmembrane</keyword>
<protein>
    <recommendedName>
        <fullName evidence="5">Disease resistance protein RPS4B/Roq1-like leucine-rich repeats domain-containing protein</fullName>
    </recommendedName>
</protein>
<dbReference type="PANTHER" id="PTHR11017:SF309">
    <property type="entry name" value="DISEASE RESISTANCE PROTEIN (TIR-NBS-LRR CLASS) FAMILY"/>
    <property type="match status" value="1"/>
</dbReference>
<gene>
    <name evidence="6" type="ORF">ERUC_LOCUS33203</name>
</gene>
<reference evidence="6 7" key="1">
    <citation type="submission" date="2022-03" db="EMBL/GenBank/DDBJ databases">
        <authorList>
            <person name="Macdonald S."/>
            <person name="Ahmed S."/>
            <person name="Newling K."/>
        </authorList>
    </citation>
    <scope>NUCLEOTIDE SEQUENCE [LARGE SCALE GENOMIC DNA]</scope>
</reference>
<comment type="caution">
    <text evidence="6">The sequence shown here is derived from an EMBL/GenBank/DDBJ whole genome shotgun (WGS) entry which is preliminary data.</text>
</comment>
<dbReference type="FunFam" id="3.80.10.10:FF:000386">
    <property type="entry name" value="Disease resistance protein RPS4"/>
    <property type="match status" value="1"/>
</dbReference>
<proteinExistence type="predicted"/>
<dbReference type="Pfam" id="PF07725">
    <property type="entry name" value="LRR_3"/>
    <property type="match status" value="1"/>
</dbReference>
<evidence type="ECO:0000256" key="2">
    <source>
        <dbReference type="ARBA" id="ARBA00022737"/>
    </source>
</evidence>
<keyword evidence="3" id="KW-0611">Plant defense</keyword>
<accession>A0ABC8LB04</accession>
<feature type="domain" description="Disease resistance protein RPS4B/Roq1-like leucine-rich repeats" evidence="5">
    <location>
        <begin position="75"/>
        <end position="272"/>
    </location>
</feature>
<organism evidence="6 7">
    <name type="scientific">Eruca vesicaria subsp. sativa</name>
    <name type="common">Garden rocket</name>
    <name type="synonym">Eruca sativa</name>
    <dbReference type="NCBI Taxonomy" id="29727"/>
    <lineage>
        <taxon>Eukaryota</taxon>
        <taxon>Viridiplantae</taxon>
        <taxon>Streptophyta</taxon>
        <taxon>Embryophyta</taxon>
        <taxon>Tracheophyta</taxon>
        <taxon>Spermatophyta</taxon>
        <taxon>Magnoliopsida</taxon>
        <taxon>eudicotyledons</taxon>
        <taxon>Gunneridae</taxon>
        <taxon>Pentapetalae</taxon>
        <taxon>rosids</taxon>
        <taxon>malvids</taxon>
        <taxon>Brassicales</taxon>
        <taxon>Brassicaceae</taxon>
        <taxon>Brassiceae</taxon>
        <taxon>Eruca</taxon>
    </lineage>
</organism>
<evidence type="ECO:0000259" key="5">
    <source>
        <dbReference type="Pfam" id="PF23286"/>
    </source>
</evidence>
<keyword evidence="7" id="KW-1185">Reference proteome</keyword>
<evidence type="ECO:0000313" key="7">
    <source>
        <dbReference type="Proteomes" id="UP001642260"/>
    </source>
</evidence>
<dbReference type="Pfam" id="PF23286">
    <property type="entry name" value="LRR_13"/>
    <property type="match status" value="1"/>
</dbReference>
<dbReference type="InterPro" id="IPR058546">
    <property type="entry name" value="RPS4B/Roq1-like_LRR"/>
</dbReference>
<keyword evidence="4" id="KW-1133">Transmembrane helix</keyword>